<name>A0A443SFN5_9ACAR</name>
<accession>A0A443SFN5</accession>
<dbReference type="InterPro" id="IPR013087">
    <property type="entry name" value="Znf_C2H2_type"/>
</dbReference>
<comment type="caution">
    <text evidence="4">The sequence shown here is derived from an EMBL/GenBank/DDBJ whole genome shotgun (WGS) entry which is preliminary data.</text>
</comment>
<dbReference type="Proteomes" id="UP000288716">
    <property type="component" value="Unassembled WGS sequence"/>
</dbReference>
<evidence type="ECO:0000259" key="3">
    <source>
        <dbReference type="PROSITE" id="PS50157"/>
    </source>
</evidence>
<gene>
    <name evidence="4" type="ORF">B4U80_12988</name>
</gene>
<feature type="domain" description="C2H2-type" evidence="3">
    <location>
        <begin position="243"/>
        <end position="266"/>
    </location>
</feature>
<evidence type="ECO:0000256" key="1">
    <source>
        <dbReference type="PROSITE-ProRule" id="PRU00042"/>
    </source>
</evidence>
<keyword evidence="1" id="KW-0479">Metal-binding</keyword>
<dbReference type="VEuPathDB" id="VectorBase:LDEU005715"/>
<dbReference type="STRING" id="299467.A0A443SFN5"/>
<keyword evidence="5" id="KW-1185">Reference proteome</keyword>
<proteinExistence type="predicted"/>
<sequence>MNELSFAAKQKLFCNKLQQLLKSKTFNDVTFNCKDGKTRGNRLILSIYSSVLKDVFKDNPLLAEHPKSHPENGIVLLQSSVFDVNNLLNILNSRVPIELNSHSLSGVQDIAKVFDIKLATKNLDVSRIMVKAVVPKSNEVSEKSKKVKRKVAADESTENDSEYASTGEGMDGTFEEGDDNNEGSGENGKDEEEEMHHARVSTKSRLSRTSGITNGSENDKSSTNMFVDDSYYSIQQVKGQKLYKCNLCPKSYENVSRIRNHFQVKHLTLIFRCTKCSQNFDTRYNVVKHVKTVHKIFRGWRHFYTHTIIGSE</sequence>
<dbReference type="Gene3D" id="3.30.160.60">
    <property type="entry name" value="Classic Zinc Finger"/>
    <property type="match status" value="1"/>
</dbReference>
<organism evidence="4 5">
    <name type="scientific">Leptotrombidium deliense</name>
    <dbReference type="NCBI Taxonomy" id="299467"/>
    <lineage>
        <taxon>Eukaryota</taxon>
        <taxon>Metazoa</taxon>
        <taxon>Ecdysozoa</taxon>
        <taxon>Arthropoda</taxon>
        <taxon>Chelicerata</taxon>
        <taxon>Arachnida</taxon>
        <taxon>Acari</taxon>
        <taxon>Acariformes</taxon>
        <taxon>Trombidiformes</taxon>
        <taxon>Prostigmata</taxon>
        <taxon>Anystina</taxon>
        <taxon>Parasitengona</taxon>
        <taxon>Trombiculoidea</taxon>
        <taxon>Trombiculidae</taxon>
        <taxon>Leptotrombidium</taxon>
    </lineage>
</organism>
<dbReference type="GO" id="GO:0008270">
    <property type="term" value="F:zinc ion binding"/>
    <property type="evidence" value="ECO:0007669"/>
    <property type="project" value="UniProtKB-KW"/>
</dbReference>
<reference evidence="4 5" key="1">
    <citation type="journal article" date="2018" name="Gigascience">
        <title>Genomes of trombidid mites reveal novel predicted allergens and laterally-transferred genes associated with secondary metabolism.</title>
        <authorList>
            <person name="Dong X."/>
            <person name="Chaisiri K."/>
            <person name="Xia D."/>
            <person name="Armstrong S.D."/>
            <person name="Fang Y."/>
            <person name="Donnelly M.J."/>
            <person name="Kadowaki T."/>
            <person name="McGarry J.W."/>
            <person name="Darby A.C."/>
            <person name="Makepeace B.L."/>
        </authorList>
    </citation>
    <scope>NUCLEOTIDE SEQUENCE [LARGE SCALE GENOMIC DNA]</scope>
    <source>
        <strain evidence="4">UoL-UT</strain>
    </source>
</reference>
<feature type="compositionally biased region" description="Polar residues" evidence="2">
    <location>
        <begin position="207"/>
        <end position="221"/>
    </location>
</feature>
<dbReference type="InterPro" id="IPR000210">
    <property type="entry name" value="BTB/POZ_dom"/>
</dbReference>
<dbReference type="Pfam" id="PF00651">
    <property type="entry name" value="BTB"/>
    <property type="match status" value="1"/>
</dbReference>
<protein>
    <submittedName>
        <fullName evidence="4">Longitudinals lacking protein-like protein</fullName>
    </submittedName>
</protein>
<dbReference type="InterPro" id="IPR011333">
    <property type="entry name" value="SKP1/BTB/POZ_sf"/>
</dbReference>
<feature type="domain" description="C2H2-type" evidence="3">
    <location>
        <begin position="271"/>
        <end position="294"/>
    </location>
</feature>
<dbReference type="InterPro" id="IPR036236">
    <property type="entry name" value="Znf_C2H2_sf"/>
</dbReference>
<evidence type="ECO:0000256" key="2">
    <source>
        <dbReference type="SAM" id="MobiDB-lite"/>
    </source>
</evidence>
<dbReference type="OrthoDB" id="6414306at2759"/>
<dbReference type="AlphaFoldDB" id="A0A443SFN5"/>
<dbReference type="Gene3D" id="3.30.710.10">
    <property type="entry name" value="Potassium Channel Kv1.1, Chain A"/>
    <property type="match status" value="1"/>
</dbReference>
<evidence type="ECO:0000313" key="4">
    <source>
        <dbReference type="EMBL" id="RWS26326.1"/>
    </source>
</evidence>
<dbReference type="SUPFAM" id="SSF54695">
    <property type="entry name" value="POZ domain"/>
    <property type="match status" value="1"/>
</dbReference>
<dbReference type="SMART" id="SM00355">
    <property type="entry name" value="ZnF_C2H2"/>
    <property type="match status" value="2"/>
</dbReference>
<dbReference type="PROSITE" id="PS00028">
    <property type="entry name" value="ZINC_FINGER_C2H2_1"/>
    <property type="match status" value="2"/>
</dbReference>
<keyword evidence="1" id="KW-0862">Zinc</keyword>
<dbReference type="EMBL" id="NCKV01002865">
    <property type="protein sequence ID" value="RWS26326.1"/>
    <property type="molecule type" value="Genomic_DNA"/>
</dbReference>
<feature type="region of interest" description="Disordered" evidence="2">
    <location>
        <begin position="139"/>
        <end position="221"/>
    </location>
</feature>
<evidence type="ECO:0000313" key="5">
    <source>
        <dbReference type="Proteomes" id="UP000288716"/>
    </source>
</evidence>
<dbReference type="SUPFAM" id="SSF57667">
    <property type="entry name" value="beta-beta-alpha zinc fingers"/>
    <property type="match status" value="1"/>
</dbReference>
<keyword evidence="1" id="KW-0863">Zinc-finger</keyword>
<dbReference type="PROSITE" id="PS50157">
    <property type="entry name" value="ZINC_FINGER_C2H2_2"/>
    <property type="match status" value="2"/>
</dbReference>